<dbReference type="GO" id="GO:0016787">
    <property type="term" value="F:hydrolase activity"/>
    <property type="evidence" value="ECO:0007669"/>
    <property type="project" value="UniProtKB-KW"/>
</dbReference>
<organism evidence="6">
    <name type="scientific">Kwoniella pini CBS 10737</name>
    <dbReference type="NCBI Taxonomy" id="1296096"/>
    <lineage>
        <taxon>Eukaryota</taxon>
        <taxon>Fungi</taxon>
        <taxon>Dikarya</taxon>
        <taxon>Basidiomycota</taxon>
        <taxon>Agaricomycotina</taxon>
        <taxon>Tremellomycetes</taxon>
        <taxon>Tremellales</taxon>
        <taxon>Cryptococcaceae</taxon>
        <taxon>Kwoniella</taxon>
    </lineage>
</organism>
<keyword evidence="4" id="KW-0862">Zinc</keyword>
<dbReference type="InterPro" id="IPR051013">
    <property type="entry name" value="MBL_superfamily_lactonases"/>
</dbReference>
<feature type="domain" description="Metallo-beta-lactamase" evidence="5">
    <location>
        <begin position="65"/>
        <end position="321"/>
    </location>
</feature>
<dbReference type="OrthoDB" id="10250730at2759"/>
<dbReference type="SMART" id="SM00849">
    <property type="entry name" value="Lactamase_B"/>
    <property type="match status" value="1"/>
</dbReference>
<dbReference type="PANTHER" id="PTHR42978:SF5">
    <property type="entry name" value="METALLO-BETA-LACTAMASE DOMAIN-CONTAINING PROTEIN"/>
    <property type="match status" value="1"/>
</dbReference>
<dbReference type="InterPro" id="IPR036866">
    <property type="entry name" value="RibonucZ/Hydroxyglut_hydro"/>
</dbReference>
<evidence type="ECO:0000313" key="6">
    <source>
        <dbReference type="EMBL" id="OCF53444.1"/>
    </source>
</evidence>
<reference evidence="6" key="1">
    <citation type="submission" date="2013-07" db="EMBL/GenBank/DDBJ databases">
        <title>The Genome Sequence of Cryptococcus pinus CBS10737.</title>
        <authorList>
            <consortium name="The Broad Institute Genome Sequencing Platform"/>
            <person name="Cuomo C."/>
            <person name="Litvintseva A."/>
            <person name="Chen Y."/>
            <person name="Heitman J."/>
            <person name="Sun S."/>
            <person name="Springer D."/>
            <person name="Dromer F."/>
            <person name="Young S.K."/>
            <person name="Zeng Q."/>
            <person name="Gargeya S."/>
            <person name="Fitzgerald M."/>
            <person name="Abouelleil A."/>
            <person name="Alvarado L."/>
            <person name="Berlin A.M."/>
            <person name="Chapman S.B."/>
            <person name="Dewar J."/>
            <person name="Goldberg J."/>
            <person name="Griggs A."/>
            <person name="Gujja S."/>
            <person name="Hansen M."/>
            <person name="Howarth C."/>
            <person name="Imamovic A."/>
            <person name="Larimer J."/>
            <person name="McCowan C."/>
            <person name="Murphy C."/>
            <person name="Pearson M."/>
            <person name="Priest M."/>
            <person name="Roberts A."/>
            <person name="Saif S."/>
            <person name="Shea T."/>
            <person name="Sykes S."/>
            <person name="Wortman J."/>
            <person name="Nusbaum C."/>
            <person name="Birren B."/>
        </authorList>
    </citation>
    <scope>NUCLEOTIDE SEQUENCE [LARGE SCALE GENOMIC DNA]</scope>
    <source>
        <strain evidence="6">CBS 10737</strain>
    </source>
</reference>
<keyword evidence="2" id="KW-0479">Metal-binding</keyword>
<dbReference type="GO" id="GO:0046872">
    <property type="term" value="F:metal ion binding"/>
    <property type="evidence" value="ECO:0007669"/>
    <property type="project" value="UniProtKB-KW"/>
</dbReference>
<dbReference type="STRING" id="1296096.A0A1B9IDF7"/>
<dbReference type="Pfam" id="PF00753">
    <property type="entry name" value="Lactamase_B"/>
    <property type="match status" value="1"/>
</dbReference>
<evidence type="ECO:0000259" key="5">
    <source>
        <dbReference type="SMART" id="SM00849"/>
    </source>
</evidence>
<evidence type="ECO:0000256" key="2">
    <source>
        <dbReference type="ARBA" id="ARBA00022723"/>
    </source>
</evidence>
<dbReference type="PANTHER" id="PTHR42978">
    <property type="entry name" value="QUORUM-QUENCHING LACTONASE YTNP-RELATED-RELATED"/>
    <property type="match status" value="1"/>
</dbReference>
<dbReference type="InterPro" id="IPR001279">
    <property type="entry name" value="Metallo-B-lactamas"/>
</dbReference>
<evidence type="ECO:0000256" key="4">
    <source>
        <dbReference type="ARBA" id="ARBA00022833"/>
    </source>
</evidence>
<keyword evidence="3" id="KW-0378">Hydrolase</keyword>
<dbReference type="EMBL" id="KI894007">
    <property type="protein sequence ID" value="OCF53444.1"/>
    <property type="molecule type" value="Genomic_DNA"/>
</dbReference>
<sequence>MSDAYTLDDPRIKPVPLQQYPWSPLPQAKSKDRIVKVSIIPTATLSAPVKVFSAFAKGDEKEDSPCWSFLIEKGDDAILWDMGLRQDPQNAPKKIVDGPLKEFVPHTGPGPIARLRKHGYDLGKLGLVVFSHQHFDHLDTLPAPAPSILLGPDSLESMQPGFPEDVNSAWPSDWLKNYHFVELPDENDKGVWTGEIAELSPKDQSDHRRRWEKIGCFDRGVDWFGDGSLWFLDAPGHCPGHIMALCRVSAQPDTYVLLGGDASHHQALYLPVPEDGVDLRSPIPVIDGKPQLAIDPKLATYTIGQMTRMSAEDNVMVILAHEGQVEGIVDLYPGDLSGWMSKGWKEAKERGVEEDATARQNQK</sequence>
<reference evidence="6" key="2">
    <citation type="submission" date="2016-07" db="EMBL/GenBank/DDBJ databases">
        <title>Evolution of pathogenesis and genome organization in the Tremellales.</title>
        <authorList>
            <person name="Cuomo C."/>
            <person name="Litvintseva A."/>
            <person name="Heitman J."/>
            <person name="Chen Y."/>
            <person name="Sun S."/>
            <person name="Springer D."/>
            <person name="Dromer F."/>
            <person name="Young S."/>
            <person name="Zeng Q."/>
            <person name="Chapman S."/>
            <person name="Gujja S."/>
            <person name="Saif S."/>
            <person name="Birren B."/>
        </authorList>
    </citation>
    <scope>NUCLEOTIDE SEQUENCE</scope>
    <source>
        <strain evidence="6">CBS 10737</strain>
    </source>
</reference>
<dbReference type="Gene3D" id="3.60.15.10">
    <property type="entry name" value="Ribonuclease Z/Hydroxyacylglutathione hydrolase-like"/>
    <property type="match status" value="1"/>
</dbReference>
<gene>
    <name evidence="6" type="ORF">I206_00747</name>
</gene>
<protein>
    <recommendedName>
        <fullName evidence="5">Metallo-beta-lactamase domain-containing protein</fullName>
    </recommendedName>
</protein>
<proteinExistence type="inferred from homology"/>
<comment type="similarity">
    <text evidence="1">Belongs to the metallo-beta-lactamase superfamily.</text>
</comment>
<evidence type="ECO:0000256" key="1">
    <source>
        <dbReference type="ARBA" id="ARBA00007749"/>
    </source>
</evidence>
<evidence type="ECO:0000256" key="3">
    <source>
        <dbReference type="ARBA" id="ARBA00022801"/>
    </source>
</evidence>
<name>A0A1B9IDF7_9TREE</name>
<dbReference type="CDD" id="cd07730">
    <property type="entry name" value="metallo-hydrolase-like_MBL-fold"/>
    <property type="match status" value="1"/>
</dbReference>
<accession>A0A1B9IDF7</accession>
<dbReference type="SUPFAM" id="SSF56281">
    <property type="entry name" value="Metallo-hydrolase/oxidoreductase"/>
    <property type="match status" value="1"/>
</dbReference>
<dbReference type="AlphaFoldDB" id="A0A1B9IDF7"/>